<gene>
    <name evidence="2" type="ORF">AFUS01_LOCUS29981</name>
</gene>
<feature type="compositionally biased region" description="Basic and acidic residues" evidence="1">
    <location>
        <begin position="82"/>
        <end position="111"/>
    </location>
</feature>
<keyword evidence="3" id="KW-1185">Reference proteome</keyword>
<sequence>SEYDHHTGEAMGTIHEKELKHGNTSDITKSSDGSFRLQYSQKKKGFEMKNSSFTGDDIESQENIDKKIDSEKIIAHEGNATSERRSESDKTARSESHAKFSNDSGQEEHLAKSNTLSADAQSSYARDGTDERSHSTNNTYMTDTLASKNMTDELEEALSHQKVRGSEASMSFVNVNGSKKIDEFSTAIGSDTSSASNRTADNEYLANLQTSFSKHKDRQGTEQNLGNNITQTKYVTNEDSDASQKAIFVERVNNEGGEPETEKIIEDQKTKADWSKTSLDVYNDTNSNFSSSVQSESGNSSNSHTGSEKFSV</sequence>
<feature type="compositionally biased region" description="Basic and acidic residues" evidence="1">
    <location>
        <begin position="260"/>
        <end position="274"/>
    </location>
</feature>
<feature type="region of interest" description="Disordered" evidence="1">
    <location>
        <begin position="212"/>
        <end position="312"/>
    </location>
</feature>
<feature type="non-terminal residue" evidence="2">
    <location>
        <position position="312"/>
    </location>
</feature>
<feature type="compositionally biased region" description="Polar residues" evidence="1">
    <location>
        <begin position="275"/>
        <end position="285"/>
    </location>
</feature>
<feature type="region of interest" description="Disordered" evidence="1">
    <location>
        <begin position="1"/>
        <end position="163"/>
    </location>
</feature>
<reference evidence="2" key="1">
    <citation type="submission" date="2021-06" db="EMBL/GenBank/DDBJ databases">
        <authorList>
            <person name="Hodson N. C."/>
            <person name="Mongue J. A."/>
            <person name="Jaron S. K."/>
        </authorList>
    </citation>
    <scope>NUCLEOTIDE SEQUENCE</scope>
</reference>
<dbReference type="AlphaFoldDB" id="A0A8J2KTU7"/>
<protein>
    <submittedName>
        <fullName evidence="2">Uncharacterized protein</fullName>
    </submittedName>
</protein>
<feature type="compositionally biased region" description="Polar residues" evidence="1">
    <location>
        <begin position="135"/>
        <end position="149"/>
    </location>
</feature>
<feature type="compositionally biased region" description="Polar residues" evidence="1">
    <location>
        <begin position="24"/>
        <end position="40"/>
    </location>
</feature>
<dbReference type="EMBL" id="CAJVCH010452160">
    <property type="protein sequence ID" value="CAG7819542.1"/>
    <property type="molecule type" value="Genomic_DNA"/>
</dbReference>
<comment type="caution">
    <text evidence="2">The sequence shown here is derived from an EMBL/GenBank/DDBJ whole genome shotgun (WGS) entry which is preliminary data.</text>
</comment>
<feature type="compositionally biased region" description="Polar residues" evidence="1">
    <location>
        <begin position="112"/>
        <end position="124"/>
    </location>
</feature>
<feature type="compositionally biased region" description="Basic and acidic residues" evidence="1">
    <location>
        <begin position="63"/>
        <end position="75"/>
    </location>
</feature>
<proteinExistence type="predicted"/>
<dbReference type="Proteomes" id="UP000708208">
    <property type="component" value="Unassembled WGS sequence"/>
</dbReference>
<feature type="compositionally biased region" description="Basic and acidic residues" evidence="1">
    <location>
        <begin position="1"/>
        <end position="23"/>
    </location>
</feature>
<organism evidence="2 3">
    <name type="scientific">Allacma fusca</name>
    <dbReference type="NCBI Taxonomy" id="39272"/>
    <lineage>
        <taxon>Eukaryota</taxon>
        <taxon>Metazoa</taxon>
        <taxon>Ecdysozoa</taxon>
        <taxon>Arthropoda</taxon>
        <taxon>Hexapoda</taxon>
        <taxon>Collembola</taxon>
        <taxon>Symphypleona</taxon>
        <taxon>Sminthuridae</taxon>
        <taxon>Allacma</taxon>
    </lineage>
</organism>
<evidence type="ECO:0000313" key="2">
    <source>
        <dbReference type="EMBL" id="CAG7819542.1"/>
    </source>
</evidence>
<feature type="compositionally biased region" description="Low complexity" evidence="1">
    <location>
        <begin position="286"/>
        <end position="303"/>
    </location>
</feature>
<feature type="compositionally biased region" description="Polar residues" evidence="1">
    <location>
        <begin position="221"/>
        <end position="237"/>
    </location>
</feature>
<evidence type="ECO:0000256" key="1">
    <source>
        <dbReference type="SAM" id="MobiDB-lite"/>
    </source>
</evidence>
<accession>A0A8J2KTU7</accession>
<feature type="non-terminal residue" evidence="2">
    <location>
        <position position="1"/>
    </location>
</feature>
<evidence type="ECO:0000313" key="3">
    <source>
        <dbReference type="Proteomes" id="UP000708208"/>
    </source>
</evidence>
<name>A0A8J2KTU7_9HEXA</name>